<feature type="binding site" evidence="2">
    <location>
        <position position="53"/>
    </location>
    <ligand>
        <name>substrate</name>
    </ligand>
</feature>
<name>A0A0K1PIV8_9BACT</name>
<keyword evidence="2" id="KW-0479">Metal-binding</keyword>
<dbReference type="Pfam" id="PF00586">
    <property type="entry name" value="AIRS"/>
    <property type="match status" value="1"/>
</dbReference>
<dbReference type="Gene3D" id="3.30.1330.10">
    <property type="entry name" value="PurM-like, N-terminal domain"/>
    <property type="match status" value="1"/>
</dbReference>
<dbReference type="EMBL" id="CP012332">
    <property type="protein sequence ID" value="AKU93044.1"/>
    <property type="molecule type" value="Genomic_DNA"/>
</dbReference>
<keyword evidence="2" id="KW-0067">ATP-binding</keyword>
<feature type="binding site" evidence="2">
    <location>
        <position position="323"/>
    </location>
    <ligand>
        <name>substrate</name>
    </ligand>
</feature>
<keyword evidence="2 5" id="KW-0418">Kinase</keyword>
<dbReference type="GO" id="GO:0009030">
    <property type="term" value="F:thiamine-phosphate kinase activity"/>
    <property type="evidence" value="ECO:0007669"/>
    <property type="project" value="UniProtKB-UniRule"/>
</dbReference>
<feature type="binding site" evidence="2">
    <location>
        <position position="217"/>
    </location>
    <ligand>
        <name>Mg(2+)</name>
        <dbReference type="ChEBI" id="CHEBI:18420"/>
        <label>3</label>
    </ligand>
</feature>
<protein>
    <recommendedName>
        <fullName evidence="2">Thiamine-monophosphate kinase</fullName>
        <shortName evidence="2">TMP kinase</shortName>
        <shortName evidence="2">Thiamine-phosphate kinase</shortName>
        <ecNumber evidence="2">2.7.4.16</ecNumber>
    </recommendedName>
</protein>
<keyword evidence="2" id="KW-0808">Transferase</keyword>
<dbReference type="UniPathway" id="UPA00060">
    <property type="reaction ID" value="UER00142"/>
</dbReference>
<feature type="binding site" evidence="2">
    <location>
        <position position="29"/>
    </location>
    <ligand>
        <name>Mg(2+)</name>
        <dbReference type="ChEBI" id="CHEBI:18420"/>
        <label>4</label>
    </ligand>
</feature>
<accession>A0A0K1PIV8</accession>
<feature type="binding site" evidence="2">
    <location>
        <position position="29"/>
    </location>
    <ligand>
        <name>Mg(2+)</name>
        <dbReference type="ChEBI" id="CHEBI:18420"/>
        <label>3</label>
    </ligand>
</feature>
<feature type="binding site" evidence="2">
    <location>
        <position position="46"/>
    </location>
    <ligand>
        <name>Mg(2+)</name>
        <dbReference type="ChEBI" id="CHEBI:18420"/>
        <label>1</label>
    </ligand>
</feature>
<feature type="binding site" evidence="2">
    <location>
        <position position="220"/>
    </location>
    <ligand>
        <name>Mg(2+)</name>
        <dbReference type="ChEBI" id="CHEBI:18420"/>
        <label>5</label>
    </ligand>
</feature>
<evidence type="ECO:0000259" key="4">
    <source>
        <dbReference type="Pfam" id="PF02769"/>
    </source>
</evidence>
<dbReference type="PATRIC" id="fig|1391653.3.peg.3581"/>
<dbReference type="InterPro" id="IPR036921">
    <property type="entry name" value="PurM-like_N_sf"/>
</dbReference>
<dbReference type="SUPFAM" id="SSF55326">
    <property type="entry name" value="PurM N-terminal domain-like"/>
    <property type="match status" value="1"/>
</dbReference>
<dbReference type="KEGG" id="vin:AKJ08_3431"/>
<proteinExistence type="inferred from homology"/>
<dbReference type="RefSeq" id="WP_050727124.1">
    <property type="nucleotide sequence ID" value="NZ_CP012332.1"/>
</dbReference>
<dbReference type="GO" id="GO:0009228">
    <property type="term" value="P:thiamine biosynthetic process"/>
    <property type="evidence" value="ECO:0007669"/>
    <property type="project" value="UniProtKB-KW"/>
</dbReference>
<keyword evidence="1 2" id="KW-0784">Thiamine biosynthesis</keyword>
<feature type="domain" description="PurM-like C-terminal" evidence="4">
    <location>
        <begin position="151"/>
        <end position="307"/>
    </location>
</feature>
<evidence type="ECO:0000259" key="3">
    <source>
        <dbReference type="Pfam" id="PF00586"/>
    </source>
</evidence>
<feature type="binding site" evidence="2">
    <location>
        <position position="266"/>
    </location>
    <ligand>
        <name>substrate</name>
    </ligand>
</feature>
<feature type="binding site" evidence="2">
    <location>
        <begin position="121"/>
        <end position="122"/>
    </location>
    <ligand>
        <name>ATP</name>
        <dbReference type="ChEBI" id="CHEBI:30616"/>
    </ligand>
</feature>
<dbReference type="InterPro" id="IPR010918">
    <property type="entry name" value="PurM-like_C_dom"/>
</dbReference>
<keyword evidence="6" id="KW-1185">Reference proteome</keyword>
<sequence>MTGEFERISLFTAPFEKGGGGVVAGPGDDCALTRPRPGWLLVSKVDELVEDVHFSAAFRPEEVGHKALAVALSDLAAAGATPRWFLVALGLPPGFPDRRLAGLAKGMSALASRTGAILVGGNLTRAGALSLTVTALGEAREGEALRRSGARPGYELLVSGSLGGAALGLRLLSKDGGSRRSWRRSWRRSAAVRSQLTPEPRVGLGTIAGRYAAAGIDLSDGLLQDLGHLCERSAVGAELYEENLPLSPEVKRLGAEGLELALGGGEDYELLFAVAPERVAPFVRAAKRRGESLTRIGRIVEGRGIRLLGKGGAPLPLPASAGWDHFR</sequence>
<dbReference type="AlphaFoldDB" id="A0A0K1PIV8"/>
<comment type="similarity">
    <text evidence="2">Belongs to the thiamine-monophosphate kinase family.</text>
</comment>
<dbReference type="PIRSF" id="PIRSF005303">
    <property type="entry name" value="Thiam_monoph_kin"/>
    <property type="match status" value="1"/>
</dbReference>
<feature type="binding site" evidence="2">
    <location>
        <position position="147"/>
    </location>
    <ligand>
        <name>ATP</name>
        <dbReference type="ChEBI" id="CHEBI:30616"/>
    </ligand>
</feature>
<feature type="binding site" evidence="2">
    <location>
        <position position="74"/>
    </location>
    <ligand>
        <name>Mg(2+)</name>
        <dbReference type="ChEBI" id="CHEBI:18420"/>
        <label>2</label>
    </ligand>
</feature>
<comment type="function">
    <text evidence="2">Catalyzes the ATP-dependent phosphorylation of thiamine-monophosphate (TMP) to form thiamine-pyrophosphate (TPP), the active form of vitamin B1.</text>
</comment>
<dbReference type="SUPFAM" id="SSF56042">
    <property type="entry name" value="PurM C-terminal domain-like"/>
    <property type="match status" value="1"/>
</dbReference>
<reference evidence="5 6" key="1">
    <citation type="submission" date="2015-08" db="EMBL/GenBank/DDBJ databases">
        <authorList>
            <person name="Babu N.S."/>
            <person name="Beckwith C.J."/>
            <person name="Beseler K.G."/>
            <person name="Brison A."/>
            <person name="Carone J.V."/>
            <person name="Caskin T.P."/>
            <person name="Diamond M."/>
            <person name="Durham M.E."/>
            <person name="Foxe J.M."/>
            <person name="Go M."/>
            <person name="Henderson B.A."/>
            <person name="Jones I.B."/>
            <person name="McGettigan J.A."/>
            <person name="Micheletti S.J."/>
            <person name="Nasrallah M.E."/>
            <person name="Ortiz D."/>
            <person name="Piller C.R."/>
            <person name="Privatt S.R."/>
            <person name="Schneider S.L."/>
            <person name="Sharp S."/>
            <person name="Smith T.C."/>
            <person name="Stanton J.D."/>
            <person name="Ullery H.E."/>
            <person name="Wilson R.J."/>
            <person name="Serrano M.G."/>
            <person name="Buck G."/>
            <person name="Lee V."/>
            <person name="Wang Y."/>
            <person name="Carvalho R."/>
            <person name="Voegtly L."/>
            <person name="Shi R."/>
            <person name="Duckworth R."/>
            <person name="Johnson A."/>
            <person name="Loviza R."/>
            <person name="Walstead R."/>
            <person name="Shah Z."/>
            <person name="Kiflezghi M."/>
            <person name="Wade K."/>
            <person name="Ball S.L."/>
            <person name="Bradley K.W."/>
            <person name="Asai D.J."/>
            <person name="Bowman C.A."/>
            <person name="Russell D.A."/>
            <person name="Pope W.H."/>
            <person name="Jacobs-Sera D."/>
            <person name="Hendrix R.W."/>
            <person name="Hatfull G.F."/>
        </authorList>
    </citation>
    <scope>NUCLEOTIDE SEQUENCE [LARGE SCALE GENOMIC DNA]</scope>
    <source>
        <strain evidence="5 6">DSM 27710</strain>
    </source>
</reference>
<feature type="binding site" evidence="2">
    <location>
        <position position="122"/>
    </location>
    <ligand>
        <name>Mg(2+)</name>
        <dbReference type="ChEBI" id="CHEBI:18420"/>
        <label>1</label>
    </ligand>
</feature>
<feature type="binding site" evidence="2">
    <location>
        <position position="219"/>
    </location>
    <ligand>
        <name>ATP</name>
        <dbReference type="ChEBI" id="CHEBI:30616"/>
    </ligand>
</feature>
<dbReference type="Gene3D" id="3.90.650.10">
    <property type="entry name" value="PurM-like C-terminal domain"/>
    <property type="match status" value="1"/>
</dbReference>
<dbReference type="GO" id="GO:0000287">
    <property type="term" value="F:magnesium ion binding"/>
    <property type="evidence" value="ECO:0007669"/>
    <property type="project" value="UniProtKB-UniRule"/>
</dbReference>
<feature type="binding site" evidence="2">
    <location>
        <position position="74"/>
    </location>
    <ligand>
        <name>Mg(2+)</name>
        <dbReference type="ChEBI" id="CHEBI:18420"/>
        <label>4</label>
    </ligand>
</feature>
<dbReference type="GO" id="GO:0009229">
    <property type="term" value="P:thiamine diphosphate biosynthetic process"/>
    <property type="evidence" value="ECO:0007669"/>
    <property type="project" value="UniProtKB-UniRule"/>
</dbReference>
<dbReference type="Pfam" id="PF02769">
    <property type="entry name" value="AIRS_C"/>
    <property type="match status" value="1"/>
</dbReference>
<evidence type="ECO:0000313" key="5">
    <source>
        <dbReference type="EMBL" id="AKU93044.1"/>
    </source>
</evidence>
<gene>
    <name evidence="2" type="primary">thiL</name>
    <name evidence="5" type="ORF">AKJ08_3431</name>
</gene>
<dbReference type="CDD" id="cd02194">
    <property type="entry name" value="ThiL"/>
    <property type="match status" value="1"/>
</dbReference>
<comment type="caution">
    <text evidence="2">Lacks conserved residue(s) required for the propagation of feature annotation.</text>
</comment>
<dbReference type="PANTHER" id="PTHR30270">
    <property type="entry name" value="THIAMINE-MONOPHOSPHATE KINASE"/>
    <property type="match status" value="1"/>
</dbReference>
<keyword evidence="2" id="KW-0547">Nucleotide-binding</keyword>
<dbReference type="STRING" id="1391653.AKJ08_3431"/>
<dbReference type="EC" id="2.7.4.16" evidence="2"/>
<feature type="domain" description="PurM-like N-terminal" evidence="3">
    <location>
        <begin position="27"/>
        <end position="138"/>
    </location>
</feature>
<organism evidence="5 6">
    <name type="scientific">Vulgatibacter incomptus</name>
    <dbReference type="NCBI Taxonomy" id="1391653"/>
    <lineage>
        <taxon>Bacteria</taxon>
        <taxon>Pseudomonadati</taxon>
        <taxon>Myxococcota</taxon>
        <taxon>Myxococcia</taxon>
        <taxon>Myxococcales</taxon>
        <taxon>Cystobacterineae</taxon>
        <taxon>Vulgatibacteraceae</taxon>
        <taxon>Vulgatibacter</taxon>
    </lineage>
</organism>
<evidence type="ECO:0000256" key="2">
    <source>
        <dbReference type="HAMAP-Rule" id="MF_02128"/>
    </source>
</evidence>
<dbReference type="Proteomes" id="UP000055590">
    <property type="component" value="Chromosome"/>
</dbReference>
<dbReference type="NCBIfam" id="TIGR01379">
    <property type="entry name" value="thiL"/>
    <property type="match status" value="1"/>
</dbReference>
<dbReference type="InterPro" id="IPR036676">
    <property type="entry name" value="PurM-like_C_sf"/>
</dbReference>
<dbReference type="HAMAP" id="MF_02128">
    <property type="entry name" value="TMP_kinase"/>
    <property type="match status" value="1"/>
</dbReference>
<evidence type="ECO:0000313" key="6">
    <source>
        <dbReference type="Proteomes" id="UP000055590"/>
    </source>
</evidence>
<comment type="pathway">
    <text evidence="2">Cofactor biosynthesis; thiamine diphosphate biosynthesis; thiamine diphosphate from thiamine phosphate: step 1/1.</text>
</comment>
<feature type="binding site" evidence="2">
    <location>
        <position position="74"/>
    </location>
    <ligand>
        <name>Mg(2+)</name>
        <dbReference type="ChEBI" id="CHEBI:18420"/>
        <label>3</label>
    </ligand>
</feature>
<comment type="catalytic activity">
    <reaction evidence="2">
        <text>thiamine phosphate + ATP = thiamine diphosphate + ADP</text>
        <dbReference type="Rhea" id="RHEA:15913"/>
        <dbReference type="ChEBI" id="CHEBI:30616"/>
        <dbReference type="ChEBI" id="CHEBI:37575"/>
        <dbReference type="ChEBI" id="CHEBI:58937"/>
        <dbReference type="ChEBI" id="CHEBI:456216"/>
        <dbReference type="EC" id="2.7.4.16"/>
    </reaction>
</comment>
<dbReference type="GO" id="GO:0005524">
    <property type="term" value="F:ATP binding"/>
    <property type="evidence" value="ECO:0007669"/>
    <property type="project" value="UniProtKB-UniRule"/>
</dbReference>
<dbReference type="InterPro" id="IPR016188">
    <property type="entry name" value="PurM-like_N"/>
</dbReference>
<comment type="miscellaneous">
    <text evidence="2">Reaction mechanism of ThiL seems to utilize a direct, inline transfer of the gamma-phosphate of ATP to TMP rather than a phosphorylated enzyme intermediate.</text>
</comment>
<dbReference type="PANTHER" id="PTHR30270:SF0">
    <property type="entry name" value="THIAMINE-MONOPHOSPHATE KINASE"/>
    <property type="match status" value="1"/>
</dbReference>
<keyword evidence="2" id="KW-0460">Magnesium</keyword>
<evidence type="ECO:0000256" key="1">
    <source>
        <dbReference type="ARBA" id="ARBA00022977"/>
    </source>
</evidence>
<feature type="binding site" evidence="2">
    <location>
        <position position="46"/>
    </location>
    <ligand>
        <name>Mg(2+)</name>
        <dbReference type="ChEBI" id="CHEBI:18420"/>
        <label>2</label>
    </ligand>
</feature>
<dbReference type="InterPro" id="IPR006283">
    <property type="entry name" value="ThiL-like"/>
</dbReference>